<evidence type="ECO:0000256" key="4">
    <source>
        <dbReference type="ARBA" id="ARBA00023136"/>
    </source>
</evidence>
<accession>A0A840AAQ0</accession>
<feature type="transmembrane region" description="Helical" evidence="5">
    <location>
        <begin position="169"/>
        <end position="190"/>
    </location>
</feature>
<feature type="transmembrane region" description="Helical" evidence="5">
    <location>
        <begin position="219"/>
        <end position="236"/>
    </location>
</feature>
<keyword evidence="2 5" id="KW-0812">Transmembrane</keyword>
<feature type="transmembrane region" description="Helical" evidence="5">
    <location>
        <begin position="376"/>
        <end position="394"/>
    </location>
</feature>
<proteinExistence type="predicted"/>
<dbReference type="Proteomes" id="UP000553193">
    <property type="component" value="Unassembled WGS sequence"/>
</dbReference>
<feature type="domain" description="O-antigen ligase-related" evidence="6">
    <location>
        <begin position="202"/>
        <end position="353"/>
    </location>
</feature>
<feature type="transmembrane region" description="Helical" evidence="5">
    <location>
        <begin position="69"/>
        <end position="89"/>
    </location>
</feature>
<dbReference type="Pfam" id="PF04932">
    <property type="entry name" value="Wzy_C"/>
    <property type="match status" value="1"/>
</dbReference>
<comment type="subcellular location">
    <subcellularLocation>
        <location evidence="1">Membrane</location>
        <topology evidence="1">Multi-pass membrane protein</topology>
    </subcellularLocation>
</comment>
<dbReference type="RefSeq" id="WP_184383321.1">
    <property type="nucleotide sequence ID" value="NZ_JACIDJ010000002.1"/>
</dbReference>
<evidence type="ECO:0000256" key="2">
    <source>
        <dbReference type="ARBA" id="ARBA00022692"/>
    </source>
</evidence>
<dbReference type="InterPro" id="IPR051533">
    <property type="entry name" value="WaaL-like"/>
</dbReference>
<keyword evidence="3 5" id="KW-1133">Transmembrane helix</keyword>
<dbReference type="InterPro" id="IPR007016">
    <property type="entry name" value="O-antigen_ligase-rel_domated"/>
</dbReference>
<organism evidence="7 8">
    <name type="scientific">Roseococcus suduntuyensis</name>
    <dbReference type="NCBI Taxonomy" id="455361"/>
    <lineage>
        <taxon>Bacteria</taxon>
        <taxon>Pseudomonadati</taxon>
        <taxon>Pseudomonadota</taxon>
        <taxon>Alphaproteobacteria</taxon>
        <taxon>Acetobacterales</taxon>
        <taxon>Roseomonadaceae</taxon>
        <taxon>Roseococcus</taxon>
    </lineage>
</organism>
<keyword evidence="8" id="KW-1185">Reference proteome</keyword>
<evidence type="ECO:0000256" key="3">
    <source>
        <dbReference type="ARBA" id="ARBA00022989"/>
    </source>
</evidence>
<comment type="caution">
    <text evidence="7">The sequence shown here is derived from an EMBL/GenBank/DDBJ whole genome shotgun (WGS) entry which is preliminary data.</text>
</comment>
<dbReference type="PANTHER" id="PTHR37422">
    <property type="entry name" value="TEICHURONIC ACID BIOSYNTHESIS PROTEIN TUAE"/>
    <property type="match status" value="1"/>
</dbReference>
<dbReference type="PANTHER" id="PTHR37422:SF13">
    <property type="entry name" value="LIPOPOLYSACCHARIDE BIOSYNTHESIS PROTEIN PA4999-RELATED"/>
    <property type="match status" value="1"/>
</dbReference>
<dbReference type="GO" id="GO:0016020">
    <property type="term" value="C:membrane"/>
    <property type="evidence" value="ECO:0007669"/>
    <property type="project" value="UniProtKB-SubCell"/>
</dbReference>
<evidence type="ECO:0000256" key="5">
    <source>
        <dbReference type="SAM" id="Phobius"/>
    </source>
</evidence>
<evidence type="ECO:0000256" key="1">
    <source>
        <dbReference type="ARBA" id="ARBA00004141"/>
    </source>
</evidence>
<dbReference type="GO" id="GO:0016874">
    <property type="term" value="F:ligase activity"/>
    <property type="evidence" value="ECO:0007669"/>
    <property type="project" value="UniProtKB-KW"/>
</dbReference>
<dbReference type="EMBL" id="JACIDJ010000002">
    <property type="protein sequence ID" value="MBB3898241.1"/>
    <property type="molecule type" value="Genomic_DNA"/>
</dbReference>
<feature type="transmembrane region" description="Helical" evidence="5">
    <location>
        <begin position="40"/>
        <end position="57"/>
    </location>
</feature>
<feature type="transmembrane region" description="Helical" evidence="5">
    <location>
        <begin position="15"/>
        <end position="34"/>
    </location>
</feature>
<dbReference type="AlphaFoldDB" id="A0A840AAQ0"/>
<feature type="transmembrane region" description="Helical" evidence="5">
    <location>
        <begin position="345"/>
        <end position="364"/>
    </location>
</feature>
<keyword evidence="4 5" id="KW-0472">Membrane</keyword>
<reference evidence="7 8" key="1">
    <citation type="submission" date="2020-08" db="EMBL/GenBank/DDBJ databases">
        <title>Genomic Encyclopedia of Type Strains, Phase IV (KMG-IV): sequencing the most valuable type-strain genomes for metagenomic binning, comparative biology and taxonomic classification.</title>
        <authorList>
            <person name="Goeker M."/>
        </authorList>
    </citation>
    <scope>NUCLEOTIDE SEQUENCE [LARGE SCALE GENOMIC DNA]</scope>
    <source>
        <strain evidence="7 8">DSM 19979</strain>
    </source>
</reference>
<evidence type="ECO:0000259" key="6">
    <source>
        <dbReference type="Pfam" id="PF04932"/>
    </source>
</evidence>
<protein>
    <submittedName>
        <fullName evidence="7">O-antigen ligase</fullName>
    </submittedName>
</protein>
<feature type="transmembrane region" description="Helical" evidence="5">
    <location>
        <begin position="197"/>
        <end position="213"/>
    </location>
</feature>
<keyword evidence="7" id="KW-0436">Ligase</keyword>
<gene>
    <name evidence="7" type="ORF">GGQ83_001678</name>
</gene>
<feature type="transmembrane region" description="Helical" evidence="5">
    <location>
        <begin position="95"/>
        <end position="116"/>
    </location>
</feature>
<name>A0A840AAQ0_9PROT</name>
<feature type="transmembrane region" description="Helical" evidence="5">
    <location>
        <begin position="241"/>
        <end position="263"/>
    </location>
</feature>
<feature type="transmembrane region" description="Helical" evidence="5">
    <location>
        <begin position="123"/>
        <end position="143"/>
    </location>
</feature>
<evidence type="ECO:0000313" key="7">
    <source>
        <dbReference type="EMBL" id="MBB3898241.1"/>
    </source>
</evidence>
<sequence length="423" mass="43897">MEQTSTTPPNWLRRLDGPGSVLAMAVGVAIPWVVTASRSVAEAVVAGLALGFVLHLLATRNAAPLRAPWFLLAAAYWAWLVLVTALAGANPDQMLAALGWGRFPLATLAIATWALASARAQRLALWALTGAVVFVALEVWLQFTFGHGLVRSGDALPGYLSGPFLRPRAGGYLSVTLWPVLLPAVVALAAHGLWGRGAGVALVALAVGAVILASQRSPLIMVLFGLGLAALALRPLRVPALLAVLGVAGMLGLAAIFAPITFYRYAVHLPQLLAGFPETHYGQILARALAMVEAHPWLGAGAEAFRTGCYDPRFHIGWGGVGDGGGAAMCVTHVHHFYLEALVDAGIPGLVLFTASCLALLWALGRGALGDPLRLGLFLSALIALWPVATAGAYAGIDQAALRVFLMGLGLALAARPVANGAT</sequence>
<evidence type="ECO:0000313" key="8">
    <source>
        <dbReference type="Proteomes" id="UP000553193"/>
    </source>
</evidence>